<dbReference type="AlphaFoldDB" id="A0A194WDX6"/>
<dbReference type="EMBL" id="CM003109">
    <property type="protein sequence ID" value="KUI74360.1"/>
    <property type="molecule type" value="Genomic_DNA"/>
</dbReference>
<dbReference type="PANTHER" id="PTHR33973:SF4">
    <property type="entry name" value="OS07G0153300 PROTEIN"/>
    <property type="match status" value="1"/>
</dbReference>
<evidence type="ECO:0000256" key="1">
    <source>
        <dbReference type="SAM" id="Phobius"/>
    </source>
</evidence>
<evidence type="ECO:0008006" key="4">
    <source>
        <dbReference type="Google" id="ProtNLM"/>
    </source>
</evidence>
<dbReference type="OrthoDB" id="3340520at2759"/>
<keyword evidence="1" id="KW-1133">Transmembrane helix</keyword>
<name>A0A194WDX6_CYTMA</name>
<keyword evidence="1" id="KW-0472">Membrane</keyword>
<dbReference type="Pfam" id="PF07103">
    <property type="entry name" value="DUF1365"/>
    <property type="match status" value="1"/>
</dbReference>
<organism evidence="2 3">
    <name type="scientific">Cytospora mali</name>
    <name type="common">Apple Valsa canker fungus</name>
    <name type="synonym">Valsa mali</name>
    <dbReference type="NCBI Taxonomy" id="578113"/>
    <lineage>
        <taxon>Eukaryota</taxon>
        <taxon>Fungi</taxon>
        <taxon>Dikarya</taxon>
        <taxon>Ascomycota</taxon>
        <taxon>Pezizomycotina</taxon>
        <taxon>Sordariomycetes</taxon>
        <taxon>Sordariomycetidae</taxon>
        <taxon>Diaporthales</taxon>
        <taxon>Cytosporaceae</taxon>
        <taxon>Cytospora</taxon>
    </lineage>
</organism>
<accession>A0A194WDX6</accession>
<gene>
    <name evidence="2" type="ORF">VM1G_09876</name>
</gene>
<keyword evidence="1" id="KW-0812">Transmembrane</keyword>
<dbReference type="PANTHER" id="PTHR33973">
    <property type="entry name" value="OS07G0153300 PROTEIN"/>
    <property type="match status" value="1"/>
</dbReference>
<evidence type="ECO:0000313" key="2">
    <source>
        <dbReference type="EMBL" id="KUI74360.1"/>
    </source>
</evidence>
<keyword evidence="3" id="KW-1185">Reference proteome</keyword>
<protein>
    <recommendedName>
        <fullName evidence="4">Cyclopropane-fatty-acyl-phospholipid synthase</fullName>
    </recommendedName>
</protein>
<feature type="transmembrane region" description="Helical" evidence="1">
    <location>
        <begin position="573"/>
        <end position="600"/>
    </location>
</feature>
<dbReference type="InterPro" id="IPR010775">
    <property type="entry name" value="DUF1365"/>
</dbReference>
<reference evidence="2" key="1">
    <citation type="submission" date="2014-12" db="EMBL/GenBank/DDBJ databases">
        <title>Genome Sequence of Valsa Canker Pathogens Uncovers a Specific Adaption of Colonization on Woody Bark.</title>
        <authorList>
            <person name="Yin Z."/>
            <person name="Liu H."/>
            <person name="Gao X."/>
            <person name="Li Z."/>
            <person name="Song N."/>
            <person name="Ke X."/>
            <person name="Dai Q."/>
            <person name="Wu Y."/>
            <person name="Sun Y."/>
            <person name="Xu J.-R."/>
            <person name="Kang Z.K."/>
            <person name="Wang L."/>
            <person name="Huang L."/>
        </authorList>
    </citation>
    <scope>NUCLEOTIDE SEQUENCE [LARGE SCALE GENOMIC DNA]</scope>
    <source>
        <strain evidence="2">03-8</strain>
    </source>
</reference>
<sequence>MLCGSTGWLTCATAVLLFHTLGWGSRYVRQVLFGVFVAYQAQPELNKVLIHDLAWKGLRYVLIGLVVFQVLRWLVVVTTEARWTGHGKVLMFPCKTTHLRLFPKKHSFAYSYLVVGIPVGWEGVSGGMVSSLPRSPSWLSLSKTAWYNVDPADHLERGEAHLGLRGKLDAYLKSEGADPAAYPHAYLITAARSLGYLYNPVAFWYLYSAHMSLAAMIVELNNPFGERRMYFLMHPAARMDGLIEEADSPRNTNSQRPDAAVFKQEWPKDFHMSPFNSRKGSYSLIISDPLKALSEGRGPVDGTITLKSSKGHEKFVSRLFSDGQPVDPSTITVVQKTRFLLSWWWLGFVIFLRMVKEVGRLRFQRELHIWFKPVPLKTSLCRNADYAECAMEVSFRRYLRSLVEQCQVPIALKYVPGGTVDVDKEMMLSPSARTQQDGGIEEIELKALTPEFYTRFAFYAHDLEAFFSELRESCTIWVSRPELLPKLLFRKPTAALEARGLIDYLYFGAIRYLRQRPERIMRPLTSSQKLPKPSTHTVTVDIRDFRISPMDAFMLRQDDAGLRKRYRSLVLRLFLAERLAFGSLLLVDATLIILQTWLAWNIALAWEGKTRILALAAAVWAYENI</sequence>
<proteinExistence type="predicted"/>
<evidence type="ECO:0000313" key="3">
    <source>
        <dbReference type="Proteomes" id="UP000078559"/>
    </source>
</evidence>
<dbReference type="Proteomes" id="UP000078559">
    <property type="component" value="Chromosome 12"/>
</dbReference>